<dbReference type="AlphaFoldDB" id="A9IQP9"/>
<evidence type="ECO:0000256" key="4">
    <source>
        <dbReference type="ARBA" id="ARBA00023125"/>
    </source>
</evidence>
<dbReference type="Pfam" id="PF00816">
    <property type="entry name" value="Histone_HNS"/>
    <property type="match status" value="1"/>
</dbReference>
<evidence type="ECO:0000259" key="7">
    <source>
        <dbReference type="SMART" id="SM00528"/>
    </source>
</evidence>
<feature type="domain" description="DNA-binding protein H-NS-like C-terminal" evidence="7">
    <location>
        <begin position="73"/>
        <end position="117"/>
    </location>
</feature>
<dbReference type="SUPFAM" id="SSF81273">
    <property type="entry name" value="H-NS histone-like proteins"/>
    <property type="match status" value="1"/>
</dbReference>
<evidence type="ECO:0000256" key="5">
    <source>
        <dbReference type="SAM" id="Coils"/>
    </source>
</evidence>
<dbReference type="PANTHER" id="PTHR38097:SF2">
    <property type="entry name" value="DNA-BINDING PROTEIN STPA"/>
    <property type="match status" value="1"/>
</dbReference>
<keyword evidence="3" id="KW-0963">Cytoplasm</keyword>
<evidence type="ECO:0000313" key="8">
    <source>
        <dbReference type="EMBL" id="CAP43083.1"/>
    </source>
</evidence>
<dbReference type="InterPro" id="IPR027444">
    <property type="entry name" value="H-NS_C_dom"/>
</dbReference>
<reference evidence="8 9" key="1">
    <citation type="journal article" date="2008" name="BMC Genomics">
        <title>The missing link: Bordetella petrii is endowed with both the metabolic versatility of environmental bacteria and virulence traits of pathogenic Bordetellae.</title>
        <authorList>
            <person name="Gross R."/>
            <person name="Guzman C.A."/>
            <person name="Sebaihia M."/>
            <person name="Martins Dos Santos V.A."/>
            <person name="Pieper D.H."/>
            <person name="Koebnik R."/>
            <person name="Lechner M."/>
            <person name="Bartels D."/>
            <person name="Buhrmester J."/>
            <person name="Choudhuri J.V."/>
            <person name="Ebensen T."/>
            <person name="Gaigalat L."/>
            <person name="Herrmann S."/>
            <person name="Khachane A.N."/>
            <person name="Larisch C."/>
            <person name="Link S."/>
            <person name="Linke B."/>
            <person name="Meyer F."/>
            <person name="Mormann S."/>
            <person name="Nakunst D."/>
            <person name="Rueckert C."/>
            <person name="Schneiker-Bekel S."/>
            <person name="Schulze K."/>
            <person name="Vorhoelter F.J."/>
            <person name="Yevsa T."/>
            <person name="Engle J.T."/>
            <person name="Goldman W.E."/>
            <person name="Puehler A."/>
            <person name="Goebel U.B."/>
            <person name="Goesmann A."/>
            <person name="Bloecker H."/>
            <person name="Kaiser O."/>
            <person name="Martinez-Arias R."/>
        </authorList>
    </citation>
    <scope>NUCLEOTIDE SEQUENCE [LARGE SCALE GENOMIC DNA]</scope>
    <source>
        <strain evidence="9">ATCC BAA-461 / DSM 12804 / CCUG 43448 / CIP 107267 / Se-1111R</strain>
    </source>
</reference>
<keyword evidence="9" id="KW-1185">Reference proteome</keyword>
<keyword evidence="5" id="KW-0175">Coiled coil</keyword>
<name>A9IQP9_BORPD</name>
<comment type="subcellular location">
    <subcellularLocation>
        <location evidence="1">Cytoplasm</location>
        <location evidence="1">Nucleoid</location>
    </subcellularLocation>
</comment>
<evidence type="ECO:0000256" key="1">
    <source>
        <dbReference type="ARBA" id="ARBA00004453"/>
    </source>
</evidence>
<dbReference type="PANTHER" id="PTHR38097">
    <property type="match status" value="1"/>
</dbReference>
<evidence type="ECO:0000256" key="3">
    <source>
        <dbReference type="ARBA" id="ARBA00022490"/>
    </source>
</evidence>
<feature type="coiled-coil region" evidence="5">
    <location>
        <begin position="3"/>
        <end position="33"/>
    </location>
</feature>
<dbReference type="KEGG" id="bpt:Bpet2741"/>
<proteinExistence type="inferred from homology"/>
<comment type="similarity">
    <text evidence="2">Belongs to the histone-like protein H-NS family.</text>
</comment>
<feature type="region of interest" description="Disordered" evidence="6">
    <location>
        <begin position="59"/>
        <end position="100"/>
    </location>
</feature>
<dbReference type="InterPro" id="IPR037150">
    <property type="entry name" value="H-NS_C_dom_sf"/>
</dbReference>
<keyword evidence="4" id="KW-0238">DNA-binding</keyword>
<protein>
    <submittedName>
        <fullName evidence="8">Hns-like transcription regulator protein</fullName>
    </submittedName>
</protein>
<dbReference type="EMBL" id="AM902716">
    <property type="protein sequence ID" value="CAP43083.1"/>
    <property type="molecule type" value="Genomic_DNA"/>
</dbReference>
<sequence length="119" mass="13137">MPRETYSALQAKIEKEINKLQKKAEALQNKRRKPVIASIVASMREYNITPEEIASAFGGASKSRASGNRKAAPAAKRQVAPKYRHPKTGETWSGRGKAPRWLTAEEAAGNSRETFLIAE</sequence>
<organism evidence="8 9">
    <name type="scientific">Bordetella petrii (strain ATCC BAA-461 / DSM 12804 / CCUG 43448 / CIP 107267 / Se-1111R)</name>
    <dbReference type="NCBI Taxonomy" id="340100"/>
    <lineage>
        <taxon>Bacteria</taxon>
        <taxon>Pseudomonadati</taxon>
        <taxon>Pseudomonadota</taxon>
        <taxon>Betaproteobacteria</taxon>
        <taxon>Burkholderiales</taxon>
        <taxon>Alcaligenaceae</taxon>
        <taxon>Bordetella</taxon>
    </lineage>
</organism>
<dbReference type="GO" id="GO:0003677">
    <property type="term" value="F:DNA binding"/>
    <property type="evidence" value="ECO:0007669"/>
    <property type="project" value="UniProtKB-KW"/>
</dbReference>
<dbReference type="GO" id="GO:0009295">
    <property type="term" value="C:nucleoid"/>
    <property type="evidence" value="ECO:0007669"/>
    <property type="project" value="UniProtKB-SubCell"/>
</dbReference>
<dbReference type="Proteomes" id="UP000001225">
    <property type="component" value="Chromosome"/>
</dbReference>
<dbReference type="SMART" id="SM00528">
    <property type="entry name" value="HNS"/>
    <property type="match status" value="1"/>
</dbReference>
<evidence type="ECO:0000256" key="2">
    <source>
        <dbReference type="ARBA" id="ARBA00010610"/>
    </source>
</evidence>
<evidence type="ECO:0000313" key="9">
    <source>
        <dbReference type="Proteomes" id="UP000001225"/>
    </source>
</evidence>
<gene>
    <name evidence="8" type="ordered locus">Bpet2741</name>
</gene>
<dbReference type="Gene3D" id="4.10.430.10">
    <property type="entry name" value="Histone-like protein H-NS, C-terminal domain"/>
    <property type="match status" value="1"/>
</dbReference>
<dbReference type="STRING" id="94624.Bpet2741"/>
<dbReference type="eggNOG" id="COG2916">
    <property type="taxonomic scope" value="Bacteria"/>
</dbReference>
<evidence type="ECO:0000256" key="6">
    <source>
        <dbReference type="SAM" id="MobiDB-lite"/>
    </source>
</evidence>
<accession>A9IQP9</accession>